<dbReference type="PANTHER" id="PTHR43522">
    <property type="entry name" value="TRANSKETOLASE"/>
    <property type="match status" value="1"/>
</dbReference>
<organism evidence="3">
    <name type="scientific">marine metagenome</name>
    <dbReference type="NCBI Taxonomy" id="408172"/>
    <lineage>
        <taxon>unclassified sequences</taxon>
        <taxon>metagenomes</taxon>
        <taxon>ecological metagenomes</taxon>
    </lineage>
</organism>
<dbReference type="Pfam" id="PF00456">
    <property type="entry name" value="Transketolase_N"/>
    <property type="match status" value="1"/>
</dbReference>
<dbReference type="SUPFAM" id="SSF52518">
    <property type="entry name" value="Thiamin diphosphate-binding fold (THDP-binding)"/>
    <property type="match status" value="1"/>
</dbReference>
<sequence length="87" mass="9271">MGADMVASPCPPTPAERETMTDRDLEGLAIAVVRGLAMDGPHAARSGHQGAAMALAPLAHVLWTRVMRYDASDPSWPDRDRFVLSAG</sequence>
<reference evidence="3" key="1">
    <citation type="submission" date="2018-05" db="EMBL/GenBank/DDBJ databases">
        <authorList>
            <person name="Lanie J.A."/>
            <person name="Ng W.-L."/>
            <person name="Kazmierczak K.M."/>
            <person name="Andrzejewski T.M."/>
            <person name="Davidsen T.M."/>
            <person name="Wayne K.J."/>
            <person name="Tettelin H."/>
            <person name="Glass J.I."/>
            <person name="Rusch D."/>
            <person name="Podicherti R."/>
            <person name="Tsui H.-C.T."/>
            <person name="Winkler M.E."/>
        </authorList>
    </citation>
    <scope>NUCLEOTIDE SEQUENCE</scope>
</reference>
<gene>
    <name evidence="3" type="ORF">METZ01_LOCUS243293</name>
</gene>
<dbReference type="InterPro" id="IPR005474">
    <property type="entry name" value="Transketolase_N"/>
</dbReference>
<evidence type="ECO:0000313" key="3">
    <source>
        <dbReference type="EMBL" id="SVB90439.1"/>
    </source>
</evidence>
<dbReference type="GO" id="GO:0004802">
    <property type="term" value="F:transketolase activity"/>
    <property type="evidence" value="ECO:0007669"/>
    <property type="project" value="TreeGrafter"/>
</dbReference>
<dbReference type="AlphaFoldDB" id="A0A382HTC5"/>
<feature type="region of interest" description="Disordered" evidence="1">
    <location>
        <begin position="1"/>
        <end position="22"/>
    </location>
</feature>
<accession>A0A382HTC5</accession>
<dbReference type="InterPro" id="IPR029061">
    <property type="entry name" value="THDP-binding"/>
</dbReference>
<proteinExistence type="predicted"/>
<dbReference type="GO" id="GO:0006098">
    <property type="term" value="P:pentose-phosphate shunt"/>
    <property type="evidence" value="ECO:0007669"/>
    <property type="project" value="TreeGrafter"/>
</dbReference>
<dbReference type="EMBL" id="UINC01063133">
    <property type="protein sequence ID" value="SVB90439.1"/>
    <property type="molecule type" value="Genomic_DNA"/>
</dbReference>
<dbReference type="PANTHER" id="PTHR43522:SF2">
    <property type="entry name" value="TRANSKETOLASE 1-RELATED"/>
    <property type="match status" value="1"/>
</dbReference>
<name>A0A382HTC5_9ZZZZ</name>
<protein>
    <recommendedName>
        <fullName evidence="2">Transketolase N-terminal domain-containing protein</fullName>
    </recommendedName>
</protein>
<dbReference type="InterPro" id="IPR033247">
    <property type="entry name" value="Transketolase_fam"/>
</dbReference>
<feature type="non-terminal residue" evidence="3">
    <location>
        <position position="87"/>
    </location>
</feature>
<dbReference type="GO" id="GO:0005829">
    <property type="term" value="C:cytosol"/>
    <property type="evidence" value="ECO:0007669"/>
    <property type="project" value="TreeGrafter"/>
</dbReference>
<evidence type="ECO:0000256" key="1">
    <source>
        <dbReference type="SAM" id="MobiDB-lite"/>
    </source>
</evidence>
<feature type="domain" description="Transketolase N-terminal" evidence="2">
    <location>
        <begin position="29"/>
        <end position="87"/>
    </location>
</feature>
<dbReference type="Gene3D" id="3.40.50.970">
    <property type="match status" value="1"/>
</dbReference>
<evidence type="ECO:0000259" key="2">
    <source>
        <dbReference type="Pfam" id="PF00456"/>
    </source>
</evidence>